<dbReference type="InterPro" id="IPR039670">
    <property type="entry name" value="NPC2-like"/>
</dbReference>
<reference evidence="8" key="1">
    <citation type="submission" date="2025-05" db="UniProtKB">
        <authorList>
            <consortium name="RefSeq"/>
        </authorList>
    </citation>
    <scope>NUCLEOTIDE SEQUENCE [LARGE SCALE GENOMIC DNA]</scope>
</reference>
<dbReference type="SMART" id="SM00737">
    <property type="entry name" value="ML"/>
    <property type="match status" value="1"/>
</dbReference>
<evidence type="ECO:0000256" key="6">
    <source>
        <dbReference type="SAM" id="SignalP"/>
    </source>
</evidence>
<evidence type="ECO:0000256" key="4">
    <source>
        <dbReference type="ARBA" id="ARBA00022729"/>
    </source>
</evidence>
<name>A0ABM4B7M8_HYDVU</name>
<keyword evidence="8" id="KW-1185">Reference proteome</keyword>
<dbReference type="SUPFAM" id="SSF81296">
    <property type="entry name" value="E set domains"/>
    <property type="match status" value="1"/>
</dbReference>
<gene>
    <name evidence="9" type="primary">LOC100198792</name>
</gene>
<evidence type="ECO:0000256" key="5">
    <source>
        <dbReference type="ARBA" id="ARBA00023157"/>
    </source>
</evidence>
<dbReference type="GeneID" id="100198792"/>
<comment type="subcellular location">
    <subcellularLocation>
        <location evidence="1">Secreted</location>
    </subcellularLocation>
</comment>
<reference evidence="9" key="2">
    <citation type="submission" date="2025-08" db="UniProtKB">
        <authorList>
            <consortium name="RefSeq"/>
        </authorList>
    </citation>
    <scope>IDENTIFICATION</scope>
</reference>
<evidence type="ECO:0000256" key="1">
    <source>
        <dbReference type="ARBA" id="ARBA00004613"/>
    </source>
</evidence>
<feature type="signal peptide" evidence="6">
    <location>
        <begin position="1"/>
        <end position="15"/>
    </location>
</feature>
<evidence type="ECO:0000259" key="7">
    <source>
        <dbReference type="SMART" id="SM00737"/>
    </source>
</evidence>
<evidence type="ECO:0000256" key="3">
    <source>
        <dbReference type="ARBA" id="ARBA00022525"/>
    </source>
</evidence>
<comment type="similarity">
    <text evidence="2">Belongs to the NPC2 family.</text>
</comment>
<dbReference type="InterPro" id="IPR014756">
    <property type="entry name" value="Ig_E-set"/>
</dbReference>
<proteinExistence type="inferred from homology"/>
<keyword evidence="5" id="KW-1015">Disulfide bond</keyword>
<dbReference type="Proteomes" id="UP001652625">
    <property type="component" value="Chromosome 01"/>
</dbReference>
<evidence type="ECO:0000313" key="8">
    <source>
        <dbReference type="Proteomes" id="UP001652625"/>
    </source>
</evidence>
<organism evidence="8 9">
    <name type="scientific">Hydra vulgaris</name>
    <name type="common">Hydra</name>
    <name type="synonym">Hydra attenuata</name>
    <dbReference type="NCBI Taxonomy" id="6087"/>
    <lineage>
        <taxon>Eukaryota</taxon>
        <taxon>Metazoa</taxon>
        <taxon>Cnidaria</taxon>
        <taxon>Hydrozoa</taxon>
        <taxon>Hydroidolina</taxon>
        <taxon>Anthoathecata</taxon>
        <taxon>Aplanulata</taxon>
        <taxon>Hydridae</taxon>
        <taxon>Hydra</taxon>
    </lineage>
</organism>
<feature type="chain" id="PRO_5046101729" evidence="6">
    <location>
        <begin position="16"/>
        <end position="144"/>
    </location>
</feature>
<keyword evidence="4 6" id="KW-0732">Signal</keyword>
<accession>A0ABM4B7M8</accession>
<dbReference type="PANTHER" id="PTHR11306:SF68">
    <property type="entry name" value="NPC INTRACELLULAR CHOLESTEROL TRANSPORTER 2"/>
    <property type="match status" value="1"/>
</dbReference>
<evidence type="ECO:0000313" key="9">
    <source>
        <dbReference type="RefSeq" id="XP_065644865.1"/>
    </source>
</evidence>
<dbReference type="CDD" id="cd00916">
    <property type="entry name" value="Npc2_like"/>
    <property type="match status" value="1"/>
</dbReference>
<protein>
    <submittedName>
        <fullName evidence="9">NPC intracellular cholesterol transporter 2</fullName>
    </submittedName>
</protein>
<dbReference type="InterPro" id="IPR033916">
    <property type="entry name" value="ML_Npc2-like"/>
</dbReference>
<dbReference type="RefSeq" id="XP_065644865.1">
    <property type="nucleotide sequence ID" value="XM_065788793.1"/>
</dbReference>
<sequence>MKILVGFMLIAVSQCMIIKYKPCDMSSTVGDVAITPCDKQPCAFQRGGSANIEINFTAAKDTDKLTTVVKGKIGPIWVPFPLSQPDACNNEGLTCPIKSSQKYTYQYSLPISESYPKINLPVSWELKDEKGESLVCIIFPISLV</sequence>
<feature type="domain" description="MD-2-related lipid-recognition" evidence="7">
    <location>
        <begin position="20"/>
        <end position="141"/>
    </location>
</feature>
<keyword evidence="3" id="KW-0964">Secreted</keyword>
<evidence type="ECO:0000256" key="2">
    <source>
        <dbReference type="ARBA" id="ARBA00006370"/>
    </source>
</evidence>
<dbReference type="PANTHER" id="PTHR11306">
    <property type="entry name" value="NIEMANN PICK TYPE C2 PROTEIN NPC2-RELATED"/>
    <property type="match status" value="1"/>
</dbReference>
<dbReference type="Pfam" id="PF02221">
    <property type="entry name" value="E1_DerP2_DerF2"/>
    <property type="match status" value="1"/>
</dbReference>
<dbReference type="Gene3D" id="2.60.40.770">
    <property type="match status" value="1"/>
</dbReference>
<dbReference type="InterPro" id="IPR003172">
    <property type="entry name" value="ML_dom"/>
</dbReference>